<name>A0ABV3X8K2_9ACTN</name>
<protein>
    <submittedName>
        <fullName evidence="1">Uncharacterized protein</fullName>
    </submittedName>
</protein>
<accession>A0ABV3X8K2</accession>
<sequence>MSTYEYDLATSRLRELRAEADAAGRVRRLRAARRWARRAEYATRRAARASAAVR</sequence>
<evidence type="ECO:0000313" key="2">
    <source>
        <dbReference type="Proteomes" id="UP001560045"/>
    </source>
</evidence>
<keyword evidence="2" id="KW-1185">Reference proteome</keyword>
<comment type="caution">
    <text evidence="1">The sequence shown here is derived from an EMBL/GenBank/DDBJ whole genome shotgun (WGS) entry which is preliminary data.</text>
</comment>
<organism evidence="1 2">
    <name type="scientific">Geodermatophilus maliterrae</name>
    <dbReference type="NCBI Taxonomy" id="3162531"/>
    <lineage>
        <taxon>Bacteria</taxon>
        <taxon>Bacillati</taxon>
        <taxon>Actinomycetota</taxon>
        <taxon>Actinomycetes</taxon>
        <taxon>Geodermatophilales</taxon>
        <taxon>Geodermatophilaceae</taxon>
        <taxon>Geodermatophilus</taxon>
    </lineage>
</organism>
<dbReference type="Proteomes" id="UP001560045">
    <property type="component" value="Unassembled WGS sequence"/>
</dbReference>
<reference evidence="1 2" key="1">
    <citation type="submission" date="2024-06" db="EMBL/GenBank/DDBJ databases">
        <title>Draft genome sequence of Geodermatophilus badlandi, a novel member of the Geodermatophilaceae isolated from badland sedimentary rocks in the Red desert, Wyoming, USA.</title>
        <authorList>
            <person name="Ben Tekaya S."/>
            <person name="Nouioui I."/>
            <person name="Flores G.M."/>
            <person name="Shaal M.N."/>
            <person name="Bredoire F."/>
            <person name="Basile F."/>
            <person name="Van Diepen L."/>
            <person name="Ward N.L."/>
        </authorList>
    </citation>
    <scope>NUCLEOTIDE SEQUENCE [LARGE SCALE GENOMIC DNA]</scope>
    <source>
        <strain evidence="1 2">WL48A</strain>
    </source>
</reference>
<dbReference type="RefSeq" id="WP_369202157.1">
    <property type="nucleotide sequence ID" value="NZ_JBFNXQ010000001.1"/>
</dbReference>
<gene>
    <name evidence="1" type="ORF">ABQ292_00610</name>
</gene>
<evidence type="ECO:0000313" key="1">
    <source>
        <dbReference type="EMBL" id="MEX5716864.1"/>
    </source>
</evidence>
<proteinExistence type="predicted"/>
<dbReference type="EMBL" id="JBFNXQ010000001">
    <property type="protein sequence ID" value="MEX5716864.1"/>
    <property type="molecule type" value="Genomic_DNA"/>
</dbReference>